<reference evidence="1 2" key="1">
    <citation type="journal article" date="2017" name="Curr. Microbiol.">
        <title>Mucilaginibacter ginsenosidivorans sp. nov., Isolated from Soil of Ginseng Field.</title>
        <authorList>
            <person name="Kim M.M."/>
            <person name="Siddiqi M.Z."/>
            <person name="Im W.T."/>
        </authorList>
    </citation>
    <scope>NUCLEOTIDE SEQUENCE [LARGE SCALE GENOMIC DNA]</scope>
    <source>
        <strain evidence="1 2">Gsoil 3017</strain>
    </source>
</reference>
<dbReference type="RefSeq" id="WP_147030174.1">
    <property type="nucleotide sequence ID" value="NZ_CP042436.1"/>
</dbReference>
<protein>
    <submittedName>
        <fullName evidence="1">Uncharacterized protein</fullName>
    </submittedName>
</protein>
<evidence type="ECO:0000313" key="1">
    <source>
        <dbReference type="EMBL" id="QEC61597.1"/>
    </source>
</evidence>
<dbReference type="EMBL" id="CP042436">
    <property type="protein sequence ID" value="QEC61597.1"/>
    <property type="molecule type" value="Genomic_DNA"/>
</dbReference>
<keyword evidence="2" id="KW-1185">Reference proteome</keyword>
<organism evidence="1 2">
    <name type="scientific">Mucilaginibacter ginsenosidivorans</name>
    <dbReference type="NCBI Taxonomy" id="398053"/>
    <lineage>
        <taxon>Bacteria</taxon>
        <taxon>Pseudomonadati</taxon>
        <taxon>Bacteroidota</taxon>
        <taxon>Sphingobacteriia</taxon>
        <taxon>Sphingobacteriales</taxon>
        <taxon>Sphingobacteriaceae</taxon>
        <taxon>Mucilaginibacter</taxon>
    </lineage>
</organism>
<sequence length="98" mass="10731">MKMPSTYISLLLLCGLILLFYYTHKGSAGIAKLGQVRPMVKSSKPVVKKYLPAEETDVYLNKNQNDGNTQEQAGISEGGFSFFKDVISGVAPALKNFN</sequence>
<dbReference type="AlphaFoldDB" id="A0A5B8UR61"/>
<gene>
    <name evidence="1" type="ORF">FRZ54_03020</name>
</gene>
<dbReference type="Proteomes" id="UP000321479">
    <property type="component" value="Chromosome"/>
</dbReference>
<dbReference type="KEGG" id="mgin:FRZ54_03020"/>
<name>A0A5B8UR61_9SPHI</name>
<evidence type="ECO:0000313" key="2">
    <source>
        <dbReference type="Proteomes" id="UP000321479"/>
    </source>
</evidence>
<proteinExistence type="predicted"/>
<accession>A0A5B8UR61</accession>